<comment type="caution">
    <text evidence="1">The sequence shown here is derived from an EMBL/GenBank/DDBJ whole genome shotgun (WGS) entry which is preliminary data.</text>
</comment>
<dbReference type="Pfam" id="PF14223">
    <property type="entry name" value="Retrotran_gag_2"/>
    <property type="match status" value="1"/>
</dbReference>
<evidence type="ECO:0008006" key="3">
    <source>
        <dbReference type="Google" id="ProtNLM"/>
    </source>
</evidence>
<keyword evidence="2" id="KW-1185">Reference proteome</keyword>
<protein>
    <recommendedName>
        <fullName evidence="3">DUF4219 domain-containing protein</fullName>
    </recommendedName>
</protein>
<reference evidence="1" key="1">
    <citation type="submission" date="2018-05" db="EMBL/GenBank/DDBJ databases">
        <title>Draft genome of Mucuna pruriens seed.</title>
        <authorList>
            <person name="Nnadi N.E."/>
            <person name="Vos R."/>
            <person name="Hasami M.H."/>
            <person name="Devisetty U.K."/>
            <person name="Aguiy J.C."/>
        </authorList>
    </citation>
    <scope>NUCLEOTIDE SEQUENCE [LARGE SCALE GENOMIC DNA]</scope>
    <source>
        <strain evidence="1">JCA_2017</strain>
    </source>
</reference>
<dbReference type="OrthoDB" id="1108004at2759"/>
<evidence type="ECO:0000313" key="2">
    <source>
        <dbReference type="Proteomes" id="UP000257109"/>
    </source>
</evidence>
<dbReference type="Proteomes" id="UP000257109">
    <property type="component" value="Unassembled WGS sequence"/>
</dbReference>
<sequence length="106" mass="11970">MAGSSGSSRPNIPILDDSNYERWYTEMTVLLEFHDLYDIVIEGYRPLGPHPTDAEKEDYREAKRKDAEALLLIHQSVNSAYFQKIASATSAKAAWRILDNPLNGQS</sequence>
<accession>A0A371GG72</accession>
<proteinExistence type="predicted"/>
<name>A0A371GG72_MUCPR</name>
<gene>
    <name evidence="1" type="ORF">CR513_28761</name>
</gene>
<feature type="non-terminal residue" evidence="1">
    <location>
        <position position="1"/>
    </location>
</feature>
<evidence type="ECO:0000313" key="1">
    <source>
        <dbReference type="EMBL" id="RDX89500.1"/>
    </source>
</evidence>
<dbReference type="AlphaFoldDB" id="A0A371GG72"/>
<organism evidence="1 2">
    <name type="scientific">Mucuna pruriens</name>
    <name type="common">Velvet bean</name>
    <name type="synonym">Dolichos pruriens</name>
    <dbReference type="NCBI Taxonomy" id="157652"/>
    <lineage>
        <taxon>Eukaryota</taxon>
        <taxon>Viridiplantae</taxon>
        <taxon>Streptophyta</taxon>
        <taxon>Embryophyta</taxon>
        <taxon>Tracheophyta</taxon>
        <taxon>Spermatophyta</taxon>
        <taxon>Magnoliopsida</taxon>
        <taxon>eudicotyledons</taxon>
        <taxon>Gunneridae</taxon>
        <taxon>Pentapetalae</taxon>
        <taxon>rosids</taxon>
        <taxon>fabids</taxon>
        <taxon>Fabales</taxon>
        <taxon>Fabaceae</taxon>
        <taxon>Papilionoideae</taxon>
        <taxon>50 kb inversion clade</taxon>
        <taxon>NPAAA clade</taxon>
        <taxon>indigoferoid/millettioid clade</taxon>
        <taxon>Phaseoleae</taxon>
        <taxon>Mucuna</taxon>
    </lineage>
</organism>
<dbReference type="EMBL" id="QJKJ01005651">
    <property type="protein sequence ID" value="RDX89500.1"/>
    <property type="molecule type" value="Genomic_DNA"/>
</dbReference>